<dbReference type="InterPro" id="IPR045864">
    <property type="entry name" value="aa-tRNA-synth_II/BPL/LPL"/>
</dbReference>
<feature type="domain" description="BPL/LPL catalytic" evidence="1">
    <location>
        <begin position="380"/>
        <end position="611"/>
    </location>
</feature>
<dbReference type="InterPro" id="IPR029062">
    <property type="entry name" value="Class_I_gatase-like"/>
</dbReference>
<dbReference type="SMR" id="Q6CL80"/>
<dbReference type="KEGG" id="kla:KLLA0_F05049g"/>
<dbReference type="Proteomes" id="UP000000598">
    <property type="component" value="Chromosome F"/>
</dbReference>
<dbReference type="eggNOG" id="KOG1536">
    <property type="taxonomic scope" value="Eukaryota"/>
</dbReference>
<dbReference type="GO" id="GO:0004077">
    <property type="term" value="F:biotin--[biotin carboxyl-carrier protein] ligase activity"/>
    <property type="evidence" value="ECO:0007669"/>
    <property type="project" value="TreeGrafter"/>
</dbReference>
<protein>
    <submittedName>
        <fullName evidence="2">KLLA0F05049p</fullName>
    </submittedName>
</protein>
<dbReference type="PANTHER" id="PTHR12835">
    <property type="entry name" value="BIOTIN PROTEIN LIGASE"/>
    <property type="match status" value="1"/>
</dbReference>
<dbReference type="PROSITE" id="PS51733">
    <property type="entry name" value="BPL_LPL_CATALYTIC"/>
    <property type="match status" value="1"/>
</dbReference>
<gene>
    <name evidence="2" type="ORF">KLLA0_F05049g</name>
</gene>
<organism evidence="2 3">
    <name type="scientific">Kluyveromyces lactis (strain ATCC 8585 / CBS 2359 / DSM 70799 / NBRC 1267 / NRRL Y-1140 / WM37)</name>
    <name type="common">Yeast</name>
    <name type="synonym">Candida sphaerica</name>
    <dbReference type="NCBI Taxonomy" id="284590"/>
    <lineage>
        <taxon>Eukaryota</taxon>
        <taxon>Fungi</taxon>
        <taxon>Dikarya</taxon>
        <taxon>Ascomycota</taxon>
        <taxon>Saccharomycotina</taxon>
        <taxon>Saccharomycetes</taxon>
        <taxon>Saccharomycetales</taxon>
        <taxon>Saccharomycetaceae</taxon>
        <taxon>Kluyveromyces</taxon>
    </lineage>
</organism>
<name>Q6CL80_KLULA</name>
<dbReference type="SUPFAM" id="SSF55681">
    <property type="entry name" value="Class II aaRS and biotin synthetases"/>
    <property type="match status" value="1"/>
</dbReference>
<evidence type="ECO:0000259" key="1">
    <source>
        <dbReference type="PROSITE" id="PS51733"/>
    </source>
</evidence>
<evidence type="ECO:0000313" key="3">
    <source>
        <dbReference type="Proteomes" id="UP000000598"/>
    </source>
</evidence>
<dbReference type="PANTHER" id="PTHR12835:SF5">
    <property type="entry name" value="BIOTIN--PROTEIN LIGASE"/>
    <property type="match status" value="1"/>
</dbReference>
<dbReference type="SUPFAM" id="SSF52317">
    <property type="entry name" value="Class I glutamine amidotransferase-like"/>
    <property type="match status" value="1"/>
</dbReference>
<dbReference type="OMA" id="HHAFYSN"/>
<dbReference type="InParanoid" id="Q6CL80"/>
<dbReference type="InterPro" id="IPR004143">
    <property type="entry name" value="BPL_LPL_catalytic"/>
</dbReference>
<dbReference type="FunCoup" id="Q6CL80">
    <property type="interactions" value="137"/>
</dbReference>
<proteinExistence type="predicted"/>
<sequence>MNVLVYNGAGTSPESVKNTIETLRLLLEPYYAVSPVTARVLETEPWTTKTSVVVFPGGADLPYVRDCKKVIPKIRDFVSKDGGLYIGICAGGYFGSGRCEFAKGDPCYEVTGPRDLKLFPGIARGPAFSGFKYNKEDGAKTVKLKVNGIENLQEAYSYYNGGALFVDAEKYPNVEVLAEYEDSVDVPFSDDPNAANQDATAAAAAIVLSSFGKGKALFIGPHPEISAKNLKPIGEEWYDNKVIKLLEEHDTSRFQLMKEVLRKAGLKCNSTESNPGNPDLTPIFVATKDNMADLREFEENLRSNSAKTDDSGDAYHLTGENDSFDIYEGFSHAEEASLKLQDVHPVDAVKQIIFPANEETVPGKPLISHFDMQKFFAHLNPSSKLGSILLYGDVVTSTSMILDQNKTLLAALPENRAIHVGTIQLLGRGRGGNTWVNPRGVLASTTAINLPAVSPSSGERTPIVFVQYLAMLAYCKAIRTFAPGYEDLPVKIKWPNDLYAMKPQYYYNNNMKLLGKEFPNGLIPLDDVDPAFVKVSGLLVTTNFVSGKYSLLLGCGVNVTNEAPTTSLATWVKILNNERDALGMPHLPPIDHEILLAKYLNELDTLLKKFLMYGPSPILPEYYKYWMHSDQIVQLLDHNSVRAKLVGITEDYGLLIAKELIAGSNTHFTGNVYHLQPDGNTFDIFKGLISKKA</sequence>
<dbReference type="Pfam" id="PF03099">
    <property type="entry name" value="BPL_LplA_LipB"/>
    <property type="match status" value="1"/>
</dbReference>
<dbReference type="CDD" id="cd03144">
    <property type="entry name" value="GATase1_ScBLP_like"/>
    <property type="match status" value="1"/>
</dbReference>
<evidence type="ECO:0000313" key="2">
    <source>
        <dbReference type="EMBL" id="CAG98017.1"/>
    </source>
</evidence>
<dbReference type="PaxDb" id="284590-Q6CL80"/>
<dbReference type="Gene3D" id="3.40.50.880">
    <property type="match status" value="1"/>
</dbReference>
<dbReference type="InterPro" id="IPR019197">
    <property type="entry name" value="Biotin-prot_ligase_N"/>
</dbReference>
<dbReference type="HOGENOM" id="CLU_006150_1_1_1"/>
<keyword evidence="3" id="KW-1185">Reference proteome</keyword>
<dbReference type="Gene3D" id="3.30.930.10">
    <property type="entry name" value="Bira Bifunctional Protein, Domain 2"/>
    <property type="match status" value="1"/>
</dbReference>
<reference evidence="2 3" key="1">
    <citation type="journal article" date="2004" name="Nature">
        <title>Genome evolution in yeasts.</title>
        <authorList>
            <consortium name="Genolevures"/>
            <person name="Dujon B."/>
            <person name="Sherman D."/>
            <person name="Fischer G."/>
            <person name="Durrens P."/>
            <person name="Casaregola S."/>
            <person name="Lafontaine I."/>
            <person name="de Montigny J."/>
            <person name="Marck C."/>
            <person name="Neuveglise C."/>
            <person name="Talla E."/>
            <person name="Goffard N."/>
            <person name="Frangeul L."/>
            <person name="Aigle M."/>
            <person name="Anthouard V."/>
            <person name="Babour A."/>
            <person name="Barbe V."/>
            <person name="Barnay S."/>
            <person name="Blanchin S."/>
            <person name="Beckerich J.M."/>
            <person name="Beyne E."/>
            <person name="Bleykasten C."/>
            <person name="Boisrame A."/>
            <person name="Boyer J."/>
            <person name="Cattolico L."/>
            <person name="Confanioleri F."/>
            <person name="de Daruvar A."/>
            <person name="Despons L."/>
            <person name="Fabre E."/>
            <person name="Fairhead C."/>
            <person name="Ferry-Dumazet H."/>
            <person name="Groppi A."/>
            <person name="Hantraye F."/>
            <person name="Hennequin C."/>
            <person name="Jauniaux N."/>
            <person name="Joyet P."/>
            <person name="Kachouri R."/>
            <person name="Kerrest A."/>
            <person name="Koszul R."/>
            <person name="Lemaire M."/>
            <person name="Lesur I."/>
            <person name="Ma L."/>
            <person name="Muller H."/>
            <person name="Nicaud J.M."/>
            <person name="Nikolski M."/>
            <person name="Oztas S."/>
            <person name="Ozier-Kalogeropoulos O."/>
            <person name="Pellenz S."/>
            <person name="Potier S."/>
            <person name="Richard G.F."/>
            <person name="Straub M.L."/>
            <person name="Suleau A."/>
            <person name="Swennene D."/>
            <person name="Tekaia F."/>
            <person name="Wesolowski-Louvel M."/>
            <person name="Westhof E."/>
            <person name="Wirth B."/>
            <person name="Zeniou-Meyer M."/>
            <person name="Zivanovic I."/>
            <person name="Bolotin-Fukuhara M."/>
            <person name="Thierry A."/>
            <person name="Bouchier C."/>
            <person name="Caudron B."/>
            <person name="Scarpelli C."/>
            <person name="Gaillardin C."/>
            <person name="Weissenbach J."/>
            <person name="Wincker P."/>
            <person name="Souciet J.L."/>
        </authorList>
    </citation>
    <scope>NUCLEOTIDE SEQUENCE [LARGE SCALE GENOMIC DNA]</scope>
    <source>
        <strain evidence="3">ATCC 8585 / CBS 2359 / DSM 70799 / NBRC 1267 / NRRL Y-1140 / WM37</strain>
    </source>
</reference>
<dbReference type="STRING" id="284590.Q6CL80"/>
<dbReference type="GO" id="GO:0005737">
    <property type="term" value="C:cytoplasm"/>
    <property type="evidence" value="ECO:0007669"/>
    <property type="project" value="TreeGrafter"/>
</dbReference>
<dbReference type="EMBL" id="CR382126">
    <property type="protein sequence ID" value="CAG98017.1"/>
    <property type="molecule type" value="Genomic_DNA"/>
</dbReference>
<accession>Q6CL80</accession>
<dbReference type="AlphaFoldDB" id="Q6CL80"/>
<dbReference type="Pfam" id="PF09825">
    <property type="entry name" value="BPL_N"/>
    <property type="match status" value="1"/>
</dbReference>